<evidence type="ECO:0000313" key="7">
    <source>
        <dbReference type="WBParaSite" id="BXY_0389900.1"/>
    </source>
</evidence>
<keyword evidence="6" id="KW-1185">Reference proteome</keyword>
<organism evidence="5 7">
    <name type="scientific">Bursaphelenchus xylophilus</name>
    <name type="common">Pinewood nematode worm</name>
    <name type="synonym">Aphelenchoides xylophilus</name>
    <dbReference type="NCBI Taxonomy" id="6326"/>
    <lineage>
        <taxon>Eukaryota</taxon>
        <taxon>Metazoa</taxon>
        <taxon>Ecdysozoa</taxon>
        <taxon>Nematoda</taxon>
        <taxon>Chromadorea</taxon>
        <taxon>Rhabditida</taxon>
        <taxon>Tylenchina</taxon>
        <taxon>Tylenchomorpha</taxon>
        <taxon>Aphelenchoidea</taxon>
        <taxon>Aphelenchoididae</taxon>
        <taxon>Bursaphelenchus</taxon>
    </lineage>
</organism>
<evidence type="ECO:0000313" key="5">
    <source>
        <dbReference type="Proteomes" id="UP000095284"/>
    </source>
</evidence>
<feature type="region of interest" description="Disordered" evidence="1">
    <location>
        <begin position="580"/>
        <end position="613"/>
    </location>
</feature>
<name>A0A1I7RT45_BURXY</name>
<keyword evidence="2" id="KW-0732">Signal</keyword>
<gene>
    <name evidence="3" type="ORF">BXYJ_LOCUS11545</name>
</gene>
<dbReference type="EMBL" id="CAJFCV020000005">
    <property type="protein sequence ID" value="CAG9122620.1"/>
    <property type="molecule type" value="Genomic_DNA"/>
</dbReference>
<sequence>MVSKSALLIVFSVFTAANGFSFSDRKWKFLLPEDTMKKLVDLDLQAPLSPIAIDKAVDAVLSNQSSHHLDQLQLPPFYSQLPFMARWQIKEILYDKVLPYTDKHKMIREIIFSLPEKDRRFPVLTPTDKMARHSRYFEAFNALQYKVTFNFKLSEMKESLSEVDYNSVIDVLANHSLSLEDKLAQVEEIISRQPFEVLDQLFFTGVPIVDAEVRERFRRLLLEKSLWKGRSRKGRARSDCLMWPWCNVVYKESKNTIKEKPYYLKQFLPPPMMKKPFSVTIVKPYFVQQDSNLKGENDKKEESRIKTLPIIENPKPVEVKKKILPVPSKENYFKQSLPIGEGAKIVIKSDDKAKKINIINAARNEKAKTEGFLDQLYFKEHENALKWSRDENAKPVKLNLPEITVSAKYIQQTNQADTFSNGDNKAPKRHDIAKESRKWTERDEDKFLEEWYKHHGIARDQAIPLRERDDPLKPKENDDHHVDSRKDATLSPLPNPSERVINGIHWKNVKPTATESPVYVEDMDERKAFPSPAQPTLGTIKPPTVVIDKVASQKLVVHHLSNGSSVLSLEKLKSSELLEQNQTGLGKEDPTTKPLNDATTDNVLGKQNDQDSLDMIERDHLDKLREVLEQLHGQIKKARAYKP</sequence>
<protein>
    <submittedName>
        <fullName evidence="3">(pine wood nematode) hypothetical protein</fullName>
    </submittedName>
</protein>
<proteinExistence type="predicted"/>
<feature type="chain" id="PRO_5035399534" evidence="2">
    <location>
        <begin position="20"/>
        <end position="643"/>
    </location>
</feature>
<feature type="compositionally biased region" description="Basic and acidic residues" evidence="1">
    <location>
        <begin position="425"/>
        <end position="439"/>
    </location>
</feature>
<dbReference type="Proteomes" id="UP000659654">
    <property type="component" value="Unassembled WGS sequence"/>
</dbReference>
<dbReference type="AlphaFoldDB" id="A0A1I7RT45"/>
<accession>A0A1I7RT45</accession>
<evidence type="ECO:0000256" key="2">
    <source>
        <dbReference type="SAM" id="SignalP"/>
    </source>
</evidence>
<evidence type="ECO:0000256" key="1">
    <source>
        <dbReference type="SAM" id="MobiDB-lite"/>
    </source>
</evidence>
<evidence type="ECO:0000313" key="6">
    <source>
        <dbReference type="Proteomes" id="UP000659654"/>
    </source>
</evidence>
<feature type="compositionally biased region" description="Basic and acidic residues" evidence="1">
    <location>
        <begin position="465"/>
        <end position="488"/>
    </location>
</feature>
<feature type="region of interest" description="Disordered" evidence="1">
    <location>
        <begin position="415"/>
        <end position="439"/>
    </location>
</feature>
<reference evidence="4" key="2">
    <citation type="submission" date="2020-08" db="EMBL/GenBank/DDBJ databases">
        <authorList>
            <person name="Kikuchi T."/>
        </authorList>
    </citation>
    <scope>NUCLEOTIDE SEQUENCE</scope>
    <source>
        <strain evidence="3">Ka4C1</strain>
    </source>
</reference>
<evidence type="ECO:0000313" key="4">
    <source>
        <dbReference type="EMBL" id="CAG9122620.1"/>
    </source>
</evidence>
<feature type="region of interest" description="Disordered" evidence="1">
    <location>
        <begin position="462"/>
        <end position="499"/>
    </location>
</feature>
<feature type="compositionally biased region" description="Polar residues" evidence="1">
    <location>
        <begin position="593"/>
        <end position="607"/>
    </location>
</feature>
<reference evidence="7" key="1">
    <citation type="submission" date="2016-11" db="UniProtKB">
        <authorList>
            <consortium name="WormBaseParasite"/>
        </authorList>
    </citation>
    <scope>IDENTIFICATION</scope>
</reference>
<evidence type="ECO:0000313" key="3">
    <source>
        <dbReference type="EMBL" id="CAD5231449.1"/>
    </source>
</evidence>
<dbReference type="Proteomes" id="UP000095284">
    <property type="component" value="Unplaced"/>
</dbReference>
<feature type="signal peptide" evidence="2">
    <location>
        <begin position="1"/>
        <end position="19"/>
    </location>
</feature>
<dbReference type="OrthoDB" id="5876847at2759"/>
<dbReference type="EMBL" id="CAJFDI010000005">
    <property type="protein sequence ID" value="CAD5231449.1"/>
    <property type="molecule type" value="Genomic_DNA"/>
</dbReference>
<dbReference type="Proteomes" id="UP000582659">
    <property type="component" value="Unassembled WGS sequence"/>
</dbReference>
<dbReference type="WBParaSite" id="BXY_0389900.1">
    <property type="protein sequence ID" value="BXY_0389900.1"/>
    <property type="gene ID" value="BXY_0389900"/>
</dbReference>